<evidence type="ECO:0000313" key="13">
    <source>
        <dbReference type="EMBL" id="SUQ24598.1"/>
    </source>
</evidence>
<feature type="domain" description="Peptidase M48" evidence="12">
    <location>
        <begin position="114"/>
        <end position="348"/>
    </location>
</feature>
<evidence type="ECO:0000256" key="7">
    <source>
        <dbReference type="ARBA" id="ARBA00022989"/>
    </source>
</evidence>
<evidence type="ECO:0000259" key="12">
    <source>
        <dbReference type="Pfam" id="PF01435"/>
    </source>
</evidence>
<dbReference type="PANTHER" id="PTHR43221:SF2">
    <property type="entry name" value="PROTEASE HTPX HOMOLOG"/>
    <property type="match status" value="1"/>
</dbReference>
<gene>
    <name evidence="13" type="ORF">SAMN05661053_2005</name>
</gene>
<dbReference type="PANTHER" id="PTHR43221">
    <property type="entry name" value="PROTEASE HTPX"/>
    <property type="match status" value="1"/>
</dbReference>
<keyword evidence="1" id="KW-1003">Cell membrane</keyword>
<dbReference type="InterPro" id="IPR050083">
    <property type="entry name" value="HtpX_protease"/>
</dbReference>
<keyword evidence="7 11" id="KW-1133">Transmembrane helix</keyword>
<sequence length="350" mass="39255">MKYVGLQTQIWRNNRNTVILLFMFPVILLGMILLVILGLDFFGALCNIVEGGCLANHASQTNYGTFHWPEIWHCFKAVIPYTLQIVGVWFIIAYCANTAIIRHATHAKPVERKDNLRVYNIVENLCIAGGIEMPQINIIKDSGMNAFASGIDIPSFTITLTTGLIEKLDDRELSAVVGHELTHIKNRDTRLMVVCIVFVGIFATIQTVSLKLMSAMIHTPRSSSKRSRNSGRADVYLILILLLVFIWSSIGYVFTWFTRLAISRKREYVADAGGAELCGDPLALASALRKISNDPGLMSVQRNDIAQLYVIHPDEEFDNNMGLKGWVAKANILFCTHPDTPERIQLLEQF</sequence>
<organism evidence="13 14">
    <name type="scientific">Fibrobacter succinogenes</name>
    <name type="common">Bacteroides succinogenes</name>
    <dbReference type="NCBI Taxonomy" id="833"/>
    <lineage>
        <taxon>Bacteria</taxon>
        <taxon>Pseudomonadati</taxon>
        <taxon>Fibrobacterota</taxon>
        <taxon>Fibrobacteria</taxon>
        <taxon>Fibrobacterales</taxon>
        <taxon>Fibrobacteraceae</taxon>
        <taxon>Fibrobacter</taxon>
    </lineage>
</organism>
<keyword evidence="3 11" id="KW-0812">Transmembrane</keyword>
<accession>A0A380S782</accession>
<proteinExistence type="inferred from homology"/>
<feature type="transmembrane region" description="Helical" evidence="11">
    <location>
        <begin position="20"/>
        <end position="39"/>
    </location>
</feature>
<dbReference type="Pfam" id="PF01435">
    <property type="entry name" value="Peptidase_M48"/>
    <property type="match status" value="1"/>
</dbReference>
<evidence type="ECO:0000256" key="11">
    <source>
        <dbReference type="SAM" id="Phobius"/>
    </source>
</evidence>
<comment type="cofactor">
    <cofactor evidence="10">
        <name>Zn(2+)</name>
        <dbReference type="ChEBI" id="CHEBI:29105"/>
    </cofactor>
    <text evidence="10">Binds 1 zinc ion per subunit.</text>
</comment>
<dbReference type="GO" id="GO:0046872">
    <property type="term" value="F:metal ion binding"/>
    <property type="evidence" value="ECO:0007669"/>
    <property type="project" value="UniProtKB-KW"/>
</dbReference>
<dbReference type="GO" id="GO:0006508">
    <property type="term" value="P:proteolysis"/>
    <property type="evidence" value="ECO:0007669"/>
    <property type="project" value="UniProtKB-KW"/>
</dbReference>
<keyword evidence="2 10" id="KW-0645">Protease</keyword>
<protein>
    <submittedName>
        <fullName evidence="13">Heat shock protein HtpX</fullName>
    </submittedName>
</protein>
<dbReference type="GO" id="GO:0004222">
    <property type="term" value="F:metalloendopeptidase activity"/>
    <property type="evidence" value="ECO:0007669"/>
    <property type="project" value="InterPro"/>
</dbReference>
<dbReference type="EMBL" id="UHJL01000002">
    <property type="protein sequence ID" value="SUQ24598.1"/>
    <property type="molecule type" value="Genomic_DNA"/>
</dbReference>
<evidence type="ECO:0000256" key="5">
    <source>
        <dbReference type="ARBA" id="ARBA00022801"/>
    </source>
</evidence>
<feature type="transmembrane region" description="Helical" evidence="11">
    <location>
        <begin position="191"/>
        <end position="215"/>
    </location>
</feature>
<evidence type="ECO:0000256" key="1">
    <source>
        <dbReference type="ARBA" id="ARBA00022475"/>
    </source>
</evidence>
<keyword evidence="4" id="KW-0479">Metal-binding</keyword>
<keyword evidence="5 10" id="KW-0378">Hydrolase</keyword>
<evidence type="ECO:0000256" key="9">
    <source>
        <dbReference type="ARBA" id="ARBA00023136"/>
    </source>
</evidence>
<feature type="transmembrane region" description="Helical" evidence="11">
    <location>
        <begin position="78"/>
        <end position="96"/>
    </location>
</feature>
<dbReference type="Gene3D" id="3.30.2010.10">
    <property type="entry name" value="Metalloproteases ('zincins'), catalytic domain"/>
    <property type="match status" value="1"/>
</dbReference>
<evidence type="ECO:0000256" key="2">
    <source>
        <dbReference type="ARBA" id="ARBA00022670"/>
    </source>
</evidence>
<keyword evidence="8 10" id="KW-0482">Metalloprotease</keyword>
<dbReference type="InterPro" id="IPR001915">
    <property type="entry name" value="Peptidase_M48"/>
</dbReference>
<evidence type="ECO:0000256" key="10">
    <source>
        <dbReference type="RuleBase" id="RU003983"/>
    </source>
</evidence>
<evidence type="ECO:0000256" key="6">
    <source>
        <dbReference type="ARBA" id="ARBA00022833"/>
    </source>
</evidence>
<reference evidence="13 14" key="1">
    <citation type="submission" date="2017-08" db="EMBL/GenBank/DDBJ databases">
        <authorList>
            <person name="de Groot N.N."/>
        </authorList>
    </citation>
    <scope>NUCLEOTIDE SEQUENCE [LARGE SCALE GENOMIC DNA]</scope>
    <source>
        <strain evidence="13 14">HM2</strain>
    </source>
</reference>
<name>A0A380S782_FIBSU</name>
<feature type="transmembrane region" description="Helical" evidence="11">
    <location>
        <begin position="235"/>
        <end position="257"/>
    </location>
</feature>
<evidence type="ECO:0000256" key="8">
    <source>
        <dbReference type="ARBA" id="ARBA00023049"/>
    </source>
</evidence>
<evidence type="ECO:0000313" key="14">
    <source>
        <dbReference type="Proteomes" id="UP000255423"/>
    </source>
</evidence>
<dbReference type="CDD" id="cd07340">
    <property type="entry name" value="M48B_Htpx_like"/>
    <property type="match status" value="1"/>
</dbReference>
<keyword evidence="9 11" id="KW-0472">Membrane</keyword>
<comment type="similarity">
    <text evidence="10">Belongs to the peptidase M48 family.</text>
</comment>
<dbReference type="AlphaFoldDB" id="A0A380S782"/>
<dbReference type="Proteomes" id="UP000255423">
    <property type="component" value="Unassembled WGS sequence"/>
</dbReference>
<keyword evidence="13" id="KW-0346">Stress response</keyword>
<evidence type="ECO:0000256" key="4">
    <source>
        <dbReference type="ARBA" id="ARBA00022723"/>
    </source>
</evidence>
<evidence type="ECO:0000256" key="3">
    <source>
        <dbReference type="ARBA" id="ARBA00022692"/>
    </source>
</evidence>
<keyword evidence="6 10" id="KW-0862">Zinc</keyword>